<dbReference type="EC" id="2.7.7.2" evidence="2"/>
<keyword evidence="7" id="KW-0547">Nucleotide-binding</keyword>
<evidence type="ECO:0000313" key="16">
    <source>
        <dbReference type="Proteomes" id="UP001362899"/>
    </source>
</evidence>
<keyword evidence="3" id="KW-0285">Flavoprotein</keyword>
<proteinExistence type="predicted"/>
<evidence type="ECO:0000256" key="11">
    <source>
        <dbReference type="ARBA" id="ARBA00031871"/>
    </source>
</evidence>
<keyword evidence="5" id="KW-0808">Transferase</keyword>
<protein>
    <recommendedName>
        <fullName evidence="2">FAD synthase</fullName>
        <ecNumber evidence="2">2.7.7.2</ecNumber>
    </recommendedName>
    <alternativeName>
        <fullName evidence="10">FAD pyrophosphorylase</fullName>
    </alternativeName>
    <alternativeName>
        <fullName evidence="11">FMN adenylyltransferase</fullName>
    </alternativeName>
</protein>
<keyword evidence="13" id="KW-0812">Transmembrane</keyword>
<dbReference type="Pfam" id="PF01507">
    <property type="entry name" value="PAPS_reduct"/>
    <property type="match status" value="1"/>
</dbReference>
<evidence type="ECO:0000256" key="2">
    <source>
        <dbReference type="ARBA" id="ARBA00012393"/>
    </source>
</evidence>
<evidence type="ECO:0000256" key="12">
    <source>
        <dbReference type="ARBA" id="ARBA00049494"/>
    </source>
</evidence>
<comment type="pathway">
    <text evidence="1">Cofactor biosynthesis; FAD biosynthesis; FAD from FMN: step 1/1.</text>
</comment>
<dbReference type="InterPro" id="IPR014729">
    <property type="entry name" value="Rossmann-like_a/b/a_fold"/>
</dbReference>
<keyword evidence="13" id="KW-0472">Membrane</keyword>
<comment type="caution">
    <text evidence="15">The sequence shown here is derived from an EMBL/GenBank/DDBJ whole genome shotgun (WGS) entry which is preliminary data.</text>
</comment>
<feature type="transmembrane region" description="Helical" evidence="13">
    <location>
        <begin position="56"/>
        <end position="74"/>
    </location>
</feature>
<organism evidence="15 16">
    <name type="scientific">Starmerella bacillaris</name>
    <name type="common">Yeast</name>
    <name type="synonym">Candida zemplinina</name>
    <dbReference type="NCBI Taxonomy" id="1247836"/>
    <lineage>
        <taxon>Eukaryota</taxon>
        <taxon>Fungi</taxon>
        <taxon>Dikarya</taxon>
        <taxon>Ascomycota</taxon>
        <taxon>Saccharomycotina</taxon>
        <taxon>Dipodascomycetes</taxon>
        <taxon>Dipodascales</taxon>
        <taxon>Trichomonascaceae</taxon>
        <taxon>Starmerella</taxon>
    </lineage>
</organism>
<evidence type="ECO:0000256" key="4">
    <source>
        <dbReference type="ARBA" id="ARBA00022643"/>
    </source>
</evidence>
<evidence type="ECO:0000256" key="5">
    <source>
        <dbReference type="ARBA" id="ARBA00022679"/>
    </source>
</evidence>
<evidence type="ECO:0000256" key="9">
    <source>
        <dbReference type="ARBA" id="ARBA00022840"/>
    </source>
</evidence>
<evidence type="ECO:0000256" key="3">
    <source>
        <dbReference type="ARBA" id="ARBA00022630"/>
    </source>
</evidence>
<dbReference type="Proteomes" id="UP001362899">
    <property type="component" value="Unassembled WGS sequence"/>
</dbReference>
<evidence type="ECO:0000256" key="7">
    <source>
        <dbReference type="ARBA" id="ARBA00022741"/>
    </source>
</evidence>
<dbReference type="InterPro" id="IPR002500">
    <property type="entry name" value="PAPS_reduct_dom"/>
</dbReference>
<dbReference type="AlphaFoldDB" id="A0AAV5REC9"/>
<evidence type="ECO:0000313" key="15">
    <source>
        <dbReference type="EMBL" id="GMM49493.1"/>
    </source>
</evidence>
<keyword evidence="13" id="KW-1133">Transmembrane helix</keyword>
<dbReference type="CDD" id="cd23948">
    <property type="entry name" value="FAD_synthase"/>
    <property type="match status" value="1"/>
</dbReference>
<dbReference type="GO" id="GO:0006747">
    <property type="term" value="P:FAD biosynthetic process"/>
    <property type="evidence" value="ECO:0007669"/>
    <property type="project" value="TreeGrafter"/>
</dbReference>
<keyword evidence="8" id="KW-0274">FAD</keyword>
<accession>A0AAV5REC9</accession>
<dbReference type="GO" id="GO:0005524">
    <property type="term" value="F:ATP binding"/>
    <property type="evidence" value="ECO:0007669"/>
    <property type="project" value="UniProtKB-KW"/>
</dbReference>
<dbReference type="GO" id="GO:0003919">
    <property type="term" value="F:FMN adenylyltransferase activity"/>
    <property type="evidence" value="ECO:0007669"/>
    <property type="project" value="UniProtKB-EC"/>
</dbReference>
<comment type="catalytic activity">
    <reaction evidence="12">
        <text>FMN + ATP + H(+) = FAD + diphosphate</text>
        <dbReference type="Rhea" id="RHEA:17237"/>
        <dbReference type="ChEBI" id="CHEBI:15378"/>
        <dbReference type="ChEBI" id="CHEBI:30616"/>
        <dbReference type="ChEBI" id="CHEBI:33019"/>
        <dbReference type="ChEBI" id="CHEBI:57692"/>
        <dbReference type="ChEBI" id="CHEBI:58210"/>
        <dbReference type="EC" id="2.7.7.2"/>
    </reaction>
</comment>
<name>A0AAV5REC9_STABA</name>
<evidence type="ECO:0000259" key="14">
    <source>
        <dbReference type="Pfam" id="PF01507"/>
    </source>
</evidence>
<dbReference type="PANTHER" id="PTHR23293:SF9">
    <property type="entry name" value="FAD SYNTHASE"/>
    <property type="match status" value="1"/>
</dbReference>
<evidence type="ECO:0000256" key="10">
    <source>
        <dbReference type="ARBA" id="ARBA00031145"/>
    </source>
</evidence>
<evidence type="ECO:0000256" key="1">
    <source>
        <dbReference type="ARBA" id="ARBA00004726"/>
    </source>
</evidence>
<dbReference type="SUPFAM" id="SSF52402">
    <property type="entry name" value="Adenine nucleotide alpha hydrolases-like"/>
    <property type="match status" value="1"/>
</dbReference>
<dbReference type="PANTHER" id="PTHR23293">
    <property type="entry name" value="FAD SYNTHETASE-RELATED FMN ADENYLYLTRANSFERASE"/>
    <property type="match status" value="1"/>
</dbReference>
<dbReference type="Gene3D" id="3.40.50.620">
    <property type="entry name" value="HUPs"/>
    <property type="match status" value="1"/>
</dbReference>
<evidence type="ECO:0000256" key="13">
    <source>
        <dbReference type="SAM" id="Phobius"/>
    </source>
</evidence>
<dbReference type="EMBL" id="BTGC01000001">
    <property type="protein sequence ID" value="GMM49493.1"/>
    <property type="molecule type" value="Genomic_DNA"/>
</dbReference>
<reference evidence="15 16" key="1">
    <citation type="journal article" date="2023" name="Elife">
        <title>Identification of key yeast species and microbe-microbe interactions impacting larval growth of Drosophila in the wild.</title>
        <authorList>
            <person name="Mure A."/>
            <person name="Sugiura Y."/>
            <person name="Maeda R."/>
            <person name="Honda K."/>
            <person name="Sakurai N."/>
            <person name="Takahashi Y."/>
            <person name="Watada M."/>
            <person name="Katoh T."/>
            <person name="Gotoh A."/>
            <person name="Gotoh Y."/>
            <person name="Taniguchi I."/>
            <person name="Nakamura K."/>
            <person name="Hayashi T."/>
            <person name="Katayama T."/>
            <person name="Uemura T."/>
            <person name="Hattori Y."/>
        </authorList>
    </citation>
    <scope>NUCLEOTIDE SEQUENCE [LARGE SCALE GENOMIC DNA]</scope>
    <source>
        <strain evidence="15 16">SB-73</strain>
    </source>
</reference>
<sequence>MPNTRELIDNFLNSSEVQECTKNKLRHSISIVQEAVKQFEVKKLAMSFNGGKDCLVMFYIILYVIGTPVPAVYIRSERSFPQLDDFVAECTERYGLDLSVKTSEMKSAFQEYLDANPQKQAIFVGIRRQDPYASNLTYIEPTDHGWPAFTRIQPILDWEYHEIWQFLIICDIPYCSLYDLGYTSIGSMDRTTPNPALKTKTGYSRAYLLKDNNLERSGRN</sequence>
<keyword evidence="4" id="KW-0288">FMN</keyword>
<keyword evidence="9" id="KW-0067">ATP-binding</keyword>
<evidence type="ECO:0000256" key="8">
    <source>
        <dbReference type="ARBA" id="ARBA00022827"/>
    </source>
</evidence>
<keyword evidence="16" id="KW-1185">Reference proteome</keyword>
<feature type="domain" description="Phosphoadenosine phosphosulphate reductase" evidence="14">
    <location>
        <begin position="101"/>
        <end position="192"/>
    </location>
</feature>
<evidence type="ECO:0000256" key="6">
    <source>
        <dbReference type="ARBA" id="ARBA00022695"/>
    </source>
</evidence>
<gene>
    <name evidence="15" type="ORF">DASB73_004510</name>
</gene>
<keyword evidence="6 15" id="KW-0548">Nucleotidyltransferase</keyword>